<gene>
    <name evidence="1" type="ORF">GO493_26025</name>
</gene>
<dbReference type="SUPFAM" id="SSF55729">
    <property type="entry name" value="Acyl-CoA N-acyltransferases (Nat)"/>
    <property type="match status" value="1"/>
</dbReference>
<dbReference type="PANTHER" id="PTHR41368">
    <property type="entry name" value="PROTEIN YGHO"/>
    <property type="match status" value="1"/>
</dbReference>
<dbReference type="PANTHER" id="PTHR41368:SF1">
    <property type="entry name" value="PROTEIN YGHO"/>
    <property type="match status" value="1"/>
</dbReference>
<dbReference type="EMBL" id="WRXN01000015">
    <property type="protein sequence ID" value="MVT11749.1"/>
    <property type="molecule type" value="Genomic_DNA"/>
</dbReference>
<comment type="caution">
    <text evidence="1">The sequence shown here is derived from an EMBL/GenBank/DDBJ whole genome shotgun (WGS) entry which is preliminary data.</text>
</comment>
<dbReference type="AlphaFoldDB" id="A0A7K1UBI6"/>
<accession>A0A7K1UBI6</accession>
<dbReference type="InterPro" id="IPR039968">
    <property type="entry name" value="BcerS-like"/>
</dbReference>
<evidence type="ECO:0000313" key="1">
    <source>
        <dbReference type="EMBL" id="MVT11749.1"/>
    </source>
</evidence>
<organism evidence="1 2">
    <name type="scientific">Chitinophaga tropicalis</name>
    <dbReference type="NCBI Taxonomy" id="2683588"/>
    <lineage>
        <taxon>Bacteria</taxon>
        <taxon>Pseudomonadati</taxon>
        <taxon>Bacteroidota</taxon>
        <taxon>Chitinophagia</taxon>
        <taxon>Chitinophagales</taxon>
        <taxon>Chitinophagaceae</taxon>
        <taxon>Chitinophaga</taxon>
    </lineage>
</organism>
<evidence type="ECO:0008006" key="3">
    <source>
        <dbReference type="Google" id="ProtNLM"/>
    </source>
</evidence>
<dbReference type="Proteomes" id="UP000461730">
    <property type="component" value="Unassembled WGS sequence"/>
</dbReference>
<evidence type="ECO:0000313" key="2">
    <source>
        <dbReference type="Proteomes" id="UP000461730"/>
    </source>
</evidence>
<dbReference type="InterPro" id="IPR016181">
    <property type="entry name" value="Acyl_CoA_acyltransferase"/>
</dbReference>
<reference evidence="1 2" key="1">
    <citation type="submission" date="2019-12" db="EMBL/GenBank/DDBJ databases">
        <title>Chitinophaga sp. strain ysch24 (GDMCC 1.1355), whole genome shotgun sequence.</title>
        <authorList>
            <person name="Zhang X."/>
        </authorList>
    </citation>
    <scope>NUCLEOTIDE SEQUENCE [LARGE SCALE GENOMIC DNA]</scope>
    <source>
        <strain evidence="2">ysch24</strain>
    </source>
</reference>
<name>A0A7K1UBI6_9BACT</name>
<sequence>MQPVTNKKQLAQFIDFPHDLYRNDKNYVPELFIAQRDMLTPGKHPFHEHSEVQLFLAFRDGKIVGRIAAINNRNHNAFNNTQDGFFGFYECINDKVVSRQLFDTAEKWLRERNLKTIIGPVNFSTNETCGMLVQGFDGPPVIMMPYNRPDYNLLVADAGLTEKVTLLAYKITPENLEDRPYRMLTALKERLAKKNFVIRNINVKKFDEEVAKIREVYNAAWSKNLGFVPMTTNEFNHLAKDLKMVMDPDLCHVAEQDGKLVGFSLALPDLNQILIKIKKGRLLPTGIFKLLLNKKKVNGIRILTLGVTEPYRKLGIEACFYGEVIRIGREKGLKYAEASWILDHNEMMNNALININADPYRKYRIYEKAL</sequence>
<dbReference type="Gene3D" id="3.40.630.30">
    <property type="match status" value="1"/>
</dbReference>
<protein>
    <recommendedName>
        <fullName evidence="3">N-acetyltransferase domain-containing protein</fullName>
    </recommendedName>
</protein>
<keyword evidence="2" id="KW-1185">Reference proteome</keyword>
<proteinExistence type="predicted"/>